<protein>
    <recommendedName>
        <fullName evidence="3">CCHC-type domain-containing protein</fullName>
    </recommendedName>
</protein>
<dbReference type="InterPro" id="IPR001878">
    <property type="entry name" value="Znf_CCHC"/>
</dbReference>
<dbReference type="AlphaFoldDB" id="A0A8C1SBW5"/>
<dbReference type="InterPro" id="IPR036875">
    <property type="entry name" value="Znf_CCHC_sf"/>
</dbReference>
<name>A0A8C1SBW5_CYPCA</name>
<organism evidence="4 5">
    <name type="scientific">Cyprinus carpio</name>
    <name type="common">Common carp</name>
    <dbReference type="NCBI Taxonomy" id="7962"/>
    <lineage>
        <taxon>Eukaryota</taxon>
        <taxon>Metazoa</taxon>
        <taxon>Chordata</taxon>
        <taxon>Craniata</taxon>
        <taxon>Vertebrata</taxon>
        <taxon>Euteleostomi</taxon>
        <taxon>Actinopterygii</taxon>
        <taxon>Neopterygii</taxon>
        <taxon>Teleostei</taxon>
        <taxon>Ostariophysi</taxon>
        <taxon>Cypriniformes</taxon>
        <taxon>Cyprinidae</taxon>
        <taxon>Cyprininae</taxon>
        <taxon>Cyprinus</taxon>
    </lineage>
</organism>
<dbReference type="SUPFAM" id="SSF56672">
    <property type="entry name" value="DNA/RNA polymerases"/>
    <property type="match status" value="1"/>
</dbReference>
<dbReference type="Proteomes" id="UP000694700">
    <property type="component" value="Unplaced"/>
</dbReference>
<feature type="compositionally biased region" description="Basic and acidic residues" evidence="2">
    <location>
        <begin position="402"/>
        <end position="415"/>
    </location>
</feature>
<dbReference type="GO" id="GO:0008270">
    <property type="term" value="F:zinc ion binding"/>
    <property type="evidence" value="ECO:0007669"/>
    <property type="project" value="UniProtKB-KW"/>
</dbReference>
<keyword evidence="1" id="KW-0862">Zinc</keyword>
<keyword evidence="1" id="KW-0479">Metal-binding</keyword>
<evidence type="ECO:0000313" key="5">
    <source>
        <dbReference type="Proteomes" id="UP000694700"/>
    </source>
</evidence>
<proteinExistence type="predicted"/>
<dbReference type="InterPro" id="IPR001969">
    <property type="entry name" value="Aspartic_peptidase_AS"/>
</dbReference>
<dbReference type="PROSITE" id="PS00141">
    <property type="entry name" value="ASP_PROTEASE"/>
    <property type="match status" value="1"/>
</dbReference>
<dbReference type="InterPro" id="IPR000477">
    <property type="entry name" value="RT_dom"/>
</dbReference>
<feature type="region of interest" description="Disordered" evidence="2">
    <location>
        <begin position="382"/>
        <end position="421"/>
    </location>
</feature>
<reference evidence="4" key="1">
    <citation type="submission" date="2025-08" db="UniProtKB">
        <authorList>
            <consortium name="Ensembl"/>
        </authorList>
    </citation>
    <scope>IDENTIFICATION</scope>
</reference>
<dbReference type="SUPFAM" id="SSF50630">
    <property type="entry name" value="Acid proteases"/>
    <property type="match status" value="1"/>
</dbReference>
<keyword evidence="1" id="KW-0863">Zinc-finger</keyword>
<dbReference type="Gene3D" id="4.10.60.10">
    <property type="entry name" value="Zinc finger, CCHC-type"/>
    <property type="match status" value="1"/>
</dbReference>
<dbReference type="InterPro" id="IPR026523">
    <property type="entry name" value="PNMA"/>
</dbReference>
<dbReference type="GO" id="GO:0003676">
    <property type="term" value="F:nucleic acid binding"/>
    <property type="evidence" value="ECO:0007669"/>
    <property type="project" value="InterPro"/>
</dbReference>
<dbReference type="CDD" id="cd01647">
    <property type="entry name" value="RT_LTR"/>
    <property type="match status" value="1"/>
</dbReference>
<dbReference type="InterPro" id="IPR043502">
    <property type="entry name" value="DNA/RNA_pol_sf"/>
</dbReference>
<dbReference type="PANTHER" id="PTHR23095">
    <property type="entry name" value="PARANEOPLASTIC ANTIGEN"/>
    <property type="match status" value="1"/>
</dbReference>
<evidence type="ECO:0000313" key="4">
    <source>
        <dbReference type="Ensembl" id="ENSCCRP00015004805.1"/>
    </source>
</evidence>
<evidence type="ECO:0000259" key="3">
    <source>
        <dbReference type="PROSITE" id="PS50158"/>
    </source>
</evidence>
<feature type="domain" description="CCHC-type" evidence="3">
    <location>
        <begin position="424"/>
        <end position="439"/>
    </location>
</feature>
<dbReference type="InterPro" id="IPR021109">
    <property type="entry name" value="Peptidase_aspartic_dom_sf"/>
</dbReference>
<dbReference type="PROSITE" id="PS50158">
    <property type="entry name" value="ZF_CCHC"/>
    <property type="match status" value="1"/>
</dbReference>
<sequence>MVLIPEDVANAQIEEALGTIKALGRVQVRGRTVSLKLDSHRVLCECKETVDPTKVPPKLLPEGKTKKWMIVIAYESPPPSSPLKSLLEEPPESGSAESIIRAVGDLLTKMGTPSGDNSSYRRLRVFFGTLETPVGEESLDHWLENACLMVEESECSTKEKRRRIMESLKGPVLAVVKAVRTADPEVSPALCLEAIESAFGSAETGEDLYFAFRLLQQQPKEKLSDFLRRIELLLTKVVRRGGLPTSRADRARVEQLLRGAIHSDMMLVQLKLRERKENPPSFLELLSEIRSEEMYESSRTKLNTSVQRVHTNPATDNRQDDVEHLRTEIQELKSMFTAMSTLPNKVVADSKGSVSMTKMHTPETGSDSEVAVLRKQVKNLQKQMTGHKLKVSESPTSVLRVEPSRQTHSDNRKQPSNDSDGNFCYRCGENGHYSAKCQNAENQAKVIRKLIHALKKAKQGDLSSQASGDGHTVCSAKKSEVTTLERGIPPGLIGPCSIIPVKINGQHCDALLDSGSQITIIFKPWYEHYLSDVPIQPVSGLAIWGLSETSYPYLGYVVVEMEFPEKVTGAKETLSVLALICPSSKSPEKTPVILGTNANLFQRLSMLCKETTGVDIAQTLGIKAKNSICHTDQPTTEGEEDEVACVKWMGPGSLTLPPGGECCAICEVELKRSLGKDMLMVEASPTAPLPSGVLLQPMVVHGTAVDDHLTILIQNESKKDTVIPVGTVLGQLCHVDPVVPSLKVETEAVTVPTELDPQLIQFGDSPIPSQWKARLRQKLCKRANVFSLHEWDVGLAKDVEHHIRMTDAKPFRERSRRLAPADIDDVRQHLQELLKAGIIKESRSQYASPIVIARKKTGRIRMCVDYRTLNRRTIPDQYTTPRIDDALDCLTGSKWFSVLDLRSGYYQIAMAEEDKEKTKKKCGVWGAHSTLIAIHARGRYMYFSQQVY</sequence>
<accession>A0A8C1SBW5</accession>
<dbReference type="SUPFAM" id="SSF57756">
    <property type="entry name" value="Retrovirus zinc finger-like domains"/>
    <property type="match status" value="1"/>
</dbReference>
<dbReference type="InterPro" id="IPR048270">
    <property type="entry name" value="PNMA_C"/>
</dbReference>
<dbReference type="PANTHER" id="PTHR23095:SF51">
    <property type="entry name" value="PARANEOPLASTIC ANTIGEN MA1 HOMOLOG-RELATED"/>
    <property type="match status" value="1"/>
</dbReference>
<evidence type="ECO:0000256" key="2">
    <source>
        <dbReference type="SAM" id="MobiDB-lite"/>
    </source>
</evidence>
<dbReference type="Pfam" id="PF14893">
    <property type="entry name" value="PNMA"/>
    <property type="match status" value="1"/>
</dbReference>
<evidence type="ECO:0000256" key="1">
    <source>
        <dbReference type="PROSITE-ProRule" id="PRU00047"/>
    </source>
</evidence>
<dbReference type="GO" id="GO:0006508">
    <property type="term" value="P:proteolysis"/>
    <property type="evidence" value="ECO:0007669"/>
    <property type="project" value="InterPro"/>
</dbReference>
<dbReference type="GO" id="GO:0004190">
    <property type="term" value="F:aspartic-type endopeptidase activity"/>
    <property type="evidence" value="ECO:0007669"/>
    <property type="project" value="InterPro"/>
</dbReference>
<dbReference type="Pfam" id="PF00078">
    <property type="entry name" value="RVT_1"/>
    <property type="match status" value="1"/>
</dbReference>
<dbReference type="Ensembl" id="ENSCCRT00015005009.1">
    <property type="protein sequence ID" value="ENSCCRP00015004805.1"/>
    <property type="gene ID" value="ENSCCRG00015002635.1"/>
</dbReference>
<dbReference type="Gene3D" id="3.10.10.10">
    <property type="entry name" value="HIV Type 1 Reverse Transcriptase, subunit A, domain 1"/>
    <property type="match status" value="1"/>
</dbReference>
<dbReference type="Gene3D" id="2.40.70.10">
    <property type="entry name" value="Acid Proteases"/>
    <property type="match status" value="1"/>
</dbReference>